<gene>
    <name evidence="2" type="ORF">BB561_006902</name>
</gene>
<name>A0A2T9Y079_9FUNG</name>
<feature type="region of interest" description="Disordered" evidence="1">
    <location>
        <begin position="181"/>
        <end position="218"/>
    </location>
</feature>
<evidence type="ECO:0000313" key="3">
    <source>
        <dbReference type="Proteomes" id="UP000245383"/>
    </source>
</evidence>
<comment type="caution">
    <text evidence="2">The sequence shown here is derived from an EMBL/GenBank/DDBJ whole genome shotgun (WGS) entry which is preliminary data.</text>
</comment>
<dbReference type="Proteomes" id="UP000245383">
    <property type="component" value="Unassembled WGS sequence"/>
</dbReference>
<dbReference type="EMBL" id="MBFR01000795">
    <property type="protein sequence ID" value="PVU85766.1"/>
    <property type="molecule type" value="Genomic_DNA"/>
</dbReference>
<dbReference type="InterPro" id="IPR011010">
    <property type="entry name" value="DNA_brk_join_enz"/>
</dbReference>
<dbReference type="OrthoDB" id="5963861at2759"/>
<evidence type="ECO:0000256" key="1">
    <source>
        <dbReference type="SAM" id="MobiDB-lite"/>
    </source>
</evidence>
<dbReference type="AlphaFoldDB" id="A0A2T9Y079"/>
<proteinExistence type="predicted"/>
<evidence type="ECO:0000313" key="2">
    <source>
        <dbReference type="EMBL" id="PVU85766.1"/>
    </source>
</evidence>
<reference evidence="2 3" key="1">
    <citation type="journal article" date="2018" name="MBio">
        <title>Comparative Genomics Reveals the Core Gene Toolbox for the Fungus-Insect Symbiosis.</title>
        <authorList>
            <person name="Wang Y."/>
            <person name="Stata M."/>
            <person name="Wang W."/>
            <person name="Stajich J.E."/>
            <person name="White M.M."/>
            <person name="Moncalvo J.M."/>
        </authorList>
    </citation>
    <scope>NUCLEOTIDE SEQUENCE [LARGE SCALE GENOMIC DNA]</scope>
    <source>
        <strain evidence="2 3">SWE-8-4</strain>
    </source>
</reference>
<organism evidence="2 3">
    <name type="scientific">Smittium simulii</name>
    <dbReference type="NCBI Taxonomy" id="133385"/>
    <lineage>
        <taxon>Eukaryota</taxon>
        <taxon>Fungi</taxon>
        <taxon>Fungi incertae sedis</taxon>
        <taxon>Zoopagomycota</taxon>
        <taxon>Kickxellomycotina</taxon>
        <taxon>Harpellomycetes</taxon>
        <taxon>Harpellales</taxon>
        <taxon>Legeriomycetaceae</taxon>
        <taxon>Smittium</taxon>
    </lineage>
</organism>
<sequence length="378" mass="41929">MDLPGKPQQLVESEVKPLMGQDKLDALIAQKAPAKKARIRKPFCGRQQFGTQNSTSSYTAPAQPTEAAFPANTAKNYPQQSTFCGRGRGCRREGLPCNVQTIMDKAYGQPMGFQDPLQGFETNLHGFDGETEKSFCSAELLAGPKANQAWLATTKRLAKFDGEVVNVQRAAALRATAIDDAPTSVQAEAQSRGPPDPDGGSSIIAYKERNRGSQDTGSRFLQPTVCYSKEDRTCPILTETEHARRRPELQDGVSCFICRLIRKKDYMASLNLEDAFMHILTHNSCKKLFRHTKHYNKPLSVDSITRHVKYLSGLIKRPPNTPIPKTRAIGATLAATSGVPVENIVLHAFWSNYNMFNTYYRLDRSTQSNMTEAVLPLE</sequence>
<keyword evidence="3" id="KW-1185">Reference proteome</keyword>
<protein>
    <submittedName>
        <fullName evidence="2">Uncharacterized protein</fullName>
    </submittedName>
</protein>
<dbReference type="SUPFAM" id="SSF56349">
    <property type="entry name" value="DNA breaking-rejoining enzymes"/>
    <property type="match status" value="1"/>
</dbReference>
<accession>A0A2T9Y079</accession>
<dbReference type="GO" id="GO:0003677">
    <property type="term" value="F:DNA binding"/>
    <property type="evidence" value="ECO:0007669"/>
    <property type="project" value="InterPro"/>
</dbReference>